<dbReference type="GO" id="GO:0005737">
    <property type="term" value="C:cytoplasm"/>
    <property type="evidence" value="ECO:0007669"/>
    <property type="project" value="TreeGrafter"/>
</dbReference>
<protein>
    <submittedName>
        <fullName evidence="3">Uncharacterized protein</fullName>
    </submittedName>
</protein>
<dbReference type="GO" id="GO:0007411">
    <property type="term" value="P:axon guidance"/>
    <property type="evidence" value="ECO:0007669"/>
    <property type="project" value="TreeGrafter"/>
</dbReference>
<reference evidence="3" key="2">
    <citation type="submission" date="2025-09" db="UniProtKB">
        <authorList>
            <consortium name="Ensembl"/>
        </authorList>
    </citation>
    <scope>IDENTIFICATION</scope>
</reference>
<evidence type="ECO:0000256" key="1">
    <source>
        <dbReference type="ARBA" id="ARBA00022658"/>
    </source>
</evidence>
<dbReference type="PANTHER" id="PTHR22826">
    <property type="entry name" value="RHO GUANINE EXCHANGE FACTOR-RELATED"/>
    <property type="match status" value="1"/>
</dbReference>
<organism evidence="3 4">
    <name type="scientific">Sinocyclocheilus rhinocerous</name>
    <dbReference type="NCBI Taxonomy" id="307959"/>
    <lineage>
        <taxon>Eukaryota</taxon>
        <taxon>Metazoa</taxon>
        <taxon>Chordata</taxon>
        <taxon>Craniata</taxon>
        <taxon>Vertebrata</taxon>
        <taxon>Euteleostomi</taxon>
        <taxon>Actinopterygii</taxon>
        <taxon>Neopterygii</taxon>
        <taxon>Teleostei</taxon>
        <taxon>Ostariophysi</taxon>
        <taxon>Cypriniformes</taxon>
        <taxon>Cyprinidae</taxon>
        <taxon>Cyprininae</taxon>
        <taxon>Sinocyclocheilus</taxon>
    </lineage>
</organism>
<feature type="transmembrane region" description="Helical" evidence="2">
    <location>
        <begin position="16"/>
        <end position="44"/>
    </location>
</feature>
<dbReference type="GO" id="GO:0005085">
    <property type="term" value="F:guanyl-nucleotide exchange factor activity"/>
    <property type="evidence" value="ECO:0007669"/>
    <property type="project" value="UniProtKB-KW"/>
</dbReference>
<dbReference type="InterPro" id="IPR018159">
    <property type="entry name" value="Spectrin/alpha-actinin"/>
</dbReference>
<dbReference type="AlphaFoldDB" id="A0A673JKT8"/>
<dbReference type="GO" id="GO:0019898">
    <property type="term" value="C:extrinsic component of membrane"/>
    <property type="evidence" value="ECO:0007669"/>
    <property type="project" value="TreeGrafter"/>
</dbReference>
<dbReference type="Gene3D" id="1.20.58.60">
    <property type="match status" value="2"/>
</dbReference>
<keyword evidence="2" id="KW-1133">Transmembrane helix</keyword>
<evidence type="ECO:0000256" key="2">
    <source>
        <dbReference type="SAM" id="Phobius"/>
    </source>
</evidence>
<keyword evidence="1" id="KW-0344">Guanine-nucleotide releasing factor</keyword>
<dbReference type="SUPFAM" id="SSF46966">
    <property type="entry name" value="Spectrin repeat"/>
    <property type="match status" value="2"/>
</dbReference>
<evidence type="ECO:0000313" key="4">
    <source>
        <dbReference type="Proteomes" id="UP000472270"/>
    </source>
</evidence>
<dbReference type="SMART" id="SM00150">
    <property type="entry name" value="SPEC"/>
    <property type="match status" value="2"/>
</dbReference>
<dbReference type="InterPro" id="IPR051336">
    <property type="entry name" value="RhoGEF_Guanine_NuclExch_SF"/>
</dbReference>
<evidence type="ECO:0000313" key="3">
    <source>
        <dbReference type="Ensembl" id="ENSSRHP00000050838.1"/>
    </source>
</evidence>
<reference evidence="3" key="1">
    <citation type="submission" date="2025-08" db="UniProtKB">
        <authorList>
            <consortium name="Ensembl"/>
        </authorList>
    </citation>
    <scope>IDENTIFICATION</scope>
</reference>
<accession>A0A673JKT8</accession>
<dbReference type="Proteomes" id="UP000472270">
    <property type="component" value="Unassembled WGS sequence"/>
</dbReference>
<dbReference type="PANTHER" id="PTHR22826:SF117">
    <property type="entry name" value="PLECKSTRIN HOMOLOGY DOMAIN-CONTAINING FAMILY G MEMBER 4B-RELATED"/>
    <property type="match status" value="1"/>
</dbReference>
<dbReference type="GO" id="GO:0005886">
    <property type="term" value="C:plasma membrane"/>
    <property type="evidence" value="ECO:0007669"/>
    <property type="project" value="TreeGrafter"/>
</dbReference>
<keyword evidence="2" id="KW-0472">Membrane</keyword>
<proteinExistence type="predicted"/>
<keyword evidence="2" id="KW-0812">Transmembrane</keyword>
<keyword evidence="4" id="KW-1185">Reference proteome</keyword>
<name>A0A673JKT8_9TELE</name>
<sequence>MHVSIKNHQMPATDPVSILGCVDCACVCVCVFVCLCVCVCVFFFKCGELVHLQLTEAQPNLLEIGNNQDETKKLLEEHEQLLAKLKKNEGGVWALLEEADKTAAQKEGEELVYKAMAVSLSEAWKTLVAHLEKRRSLLILACHFFDCALEVMWFPIEPAEVLELSDTRCRKITVVRDEKNSLKESFVHESAYTQALKYGRASHGAWSSFGKVEGLMEILQDRRRQVDLCMRQQQHELEMIYRIRQWERQEQEVSLWFKEKATLFLEISQLGSSLSENEDLLREYKEFEQKAKEWGVLVERLLQQASDLLSSNESTKLQHLSEKSEKLKAAHEQFWSLMMNRLAHLKESNAFYSSANKAFEVLGTVEIAIKELKNQPLPLPALARKHEEFSRSIKDTSAEALQRGQLLIQKLDPQR</sequence>
<dbReference type="Ensembl" id="ENSSRHT00000052271.1">
    <property type="protein sequence ID" value="ENSSRHP00000050838.1"/>
    <property type="gene ID" value="ENSSRHG00000025608.1"/>
</dbReference>